<accession>A0A448WYR0</accession>
<organism evidence="1 2">
    <name type="scientific">Protopolystoma xenopodis</name>
    <dbReference type="NCBI Taxonomy" id="117903"/>
    <lineage>
        <taxon>Eukaryota</taxon>
        <taxon>Metazoa</taxon>
        <taxon>Spiralia</taxon>
        <taxon>Lophotrochozoa</taxon>
        <taxon>Platyhelminthes</taxon>
        <taxon>Monogenea</taxon>
        <taxon>Polyopisthocotylea</taxon>
        <taxon>Polystomatidea</taxon>
        <taxon>Polystomatidae</taxon>
        <taxon>Protopolystoma</taxon>
    </lineage>
</organism>
<gene>
    <name evidence="1" type="ORF">PXEA_LOCUS16886</name>
</gene>
<sequence length="166" mass="19176">MNAVALLGCLSLGISDNLELILSKRIIDLGALREFCIDGCPDSSGLRSMSWKVMLNYLPPDTAKWPEHLKRCRKEYSSYVKDFITESCWKEKETFDHPLNSSPNSDWAEFFKDNEILMQINKDCKRLCPDLHFFRRATDFPSCKIFGPGISICALRKRVERSYLEV</sequence>
<dbReference type="SUPFAM" id="SSF47923">
    <property type="entry name" value="Ypt/Rab-GAP domain of gyp1p"/>
    <property type="match status" value="1"/>
</dbReference>
<dbReference type="Gene3D" id="1.10.10.750">
    <property type="entry name" value="Ypt/Rab-GAP domain of gyp1p, domain 1"/>
    <property type="match status" value="1"/>
</dbReference>
<evidence type="ECO:0008006" key="3">
    <source>
        <dbReference type="Google" id="ProtNLM"/>
    </source>
</evidence>
<dbReference type="EMBL" id="CAAALY010061953">
    <property type="protein sequence ID" value="VEL23446.1"/>
    <property type="molecule type" value="Genomic_DNA"/>
</dbReference>
<name>A0A448WYR0_9PLAT</name>
<reference evidence="1" key="1">
    <citation type="submission" date="2018-11" db="EMBL/GenBank/DDBJ databases">
        <authorList>
            <consortium name="Pathogen Informatics"/>
        </authorList>
    </citation>
    <scope>NUCLEOTIDE SEQUENCE</scope>
</reference>
<dbReference type="Proteomes" id="UP000784294">
    <property type="component" value="Unassembled WGS sequence"/>
</dbReference>
<evidence type="ECO:0000313" key="1">
    <source>
        <dbReference type="EMBL" id="VEL23446.1"/>
    </source>
</evidence>
<proteinExistence type="predicted"/>
<comment type="caution">
    <text evidence="1">The sequence shown here is derived from an EMBL/GenBank/DDBJ whole genome shotgun (WGS) entry which is preliminary data.</text>
</comment>
<dbReference type="AlphaFoldDB" id="A0A448WYR0"/>
<evidence type="ECO:0000313" key="2">
    <source>
        <dbReference type="Proteomes" id="UP000784294"/>
    </source>
</evidence>
<dbReference type="InterPro" id="IPR035969">
    <property type="entry name" value="Rab-GAP_TBC_sf"/>
</dbReference>
<keyword evidence="2" id="KW-1185">Reference proteome</keyword>
<dbReference type="OrthoDB" id="10263206at2759"/>
<protein>
    <recommendedName>
        <fullName evidence="3">Rab-GAP TBC domain-containing protein</fullName>
    </recommendedName>
</protein>